<dbReference type="Proteomes" id="UP000749559">
    <property type="component" value="Unassembled WGS sequence"/>
</dbReference>
<gene>
    <name evidence="1" type="ORF">OFUS_LOCUS13973</name>
</gene>
<name>A0A8J1UG74_OWEFU</name>
<dbReference type="EMBL" id="CAIIXF020000007">
    <property type="protein sequence ID" value="CAH1788438.1"/>
    <property type="molecule type" value="Genomic_DNA"/>
</dbReference>
<evidence type="ECO:0000313" key="2">
    <source>
        <dbReference type="Proteomes" id="UP000749559"/>
    </source>
</evidence>
<dbReference type="OrthoDB" id="6242242at2759"/>
<dbReference type="InterPro" id="IPR052326">
    <property type="entry name" value="Diff-Dev_Assoc_Protein"/>
</dbReference>
<evidence type="ECO:0000313" key="1">
    <source>
        <dbReference type="EMBL" id="CAH1788438.1"/>
    </source>
</evidence>
<accession>A0A8J1UG74</accession>
<feature type="non-terminal residue" evidence="1">
    <location>
        <position position="1"/>
    </location>
</feature>
<comment type="caution">
    <text evidence="1">The sequence shown here is derived from an EMBL/GenBank/DDBJ whole genome shotgun (WGS) entry which is preliminary data.</text>
</comment>
<organism evidence="1 2">
    <name type="scientific">Owenia fusiformis</name>
    <name type="common">Polychaete worm</name>
    <dbReference type="NCBI Taxonomy" id="6347"/>
    <lineage>
        <taxon>Eukaryota</taxon>
        <taxon>Metazoa</taxon>
        <taxon>Spiralia</taxon>
        <taxon>Lophotrochozoa</taxon>
        <taxon>Annelida</taxon>
        <taxon>Polychaeta</taxon>
        <taxon>Sedentaria</taxon>
        <taxon>Canalipalpata</taxon>
        <taxon>Sabellida</taxon>
        <taxon>Oweniida</taxon>
        <taxon>Oweniidae</taxon>
        <taxon>Owenia</taxon>
    </lineage>
</organism>
<sequence>HTRRTDMDSFKLIILMTLFLIVNAQGVPRYEDCSRRMPRCNIRDRRCCGCPRLFFDPVELKPRWPSSVIKNGYCRHMPCITAACKGKDALCTSDNDCRATHVCANSKCTRKLSNSFECAEDRFCQSGECVEGVCSECRTTSDCRTDHVCKAPTDESTFKYHKCVPMYKAYGEPCSSGKECKSDKCTNGFCGNCSSHEDCGESKYCMESPGEPSDCKDKLEYGEDCTSNGACSSEICIDSKCVQCAASTDCPEDKICDILLEHQCVEKVRPAGEVCERNELCETGKCVGSVCVECTSDDDCFGEYCAKPEDGEQYKYSQCSMKKSIGEMCKRNQQCNSEKCTNGLCGECFIHEDCGKTEYCAESEVEPNYCEDKVDLDDDCKNDIECSSEICLDGKCVQCRNDSDCDEDRHEFCFQGLYQCREAGEEAESCETDEACKSGKCIGNICVNCATDSDCEGGFCATPGDAGDFTYNQCSLKQSTNEPCTRNQACISGKCQSGRCVECRNDPDCSSGEFCDIRCIPARQNGETCTRYQMCASGLCIGHFCSECDADDKCDGTSLFCLSTQDRDNVLYNRCSEKQSAGTRCRRNEMCTSGKCIGNVCFDCIIDEDCTEDQSFCGDSMNGNPFKTCFSKKDFGKNCSRDQECTSDKCVESLCGNCINDEECEDAMYCEGFGQPDVANDCKVKQQNRENCTRNAECSSNKCAEGLCGNCFNDEECGDMYCDGFGQPDVVNDCKEKHQIGENCIRNAMCTSEKCGIPPGDDLGICGYCAEDRDCEEKGAFCKGLKKRNVVNECAKKIKKGNECERNEQCSGSSSGSGGFCDTLCGDCILNTHCEGDNHCRGSGSFNVTNECKPALKNNKLCQDDTWCASGHCIGHLCKTCGINEHCGEKRVCTSENRCRKPLGLGEHCFRNDQCKSGYCKKGKCKIKKTKKS</sequence>
<dbReference type="AlphaFoldDB" id="A0A8J1UG74"/>
<dbReference type="PANTHER" id="PTHR33459">
    <property type="entry name" value="DD-GDCA PROTEIN"/>
    <property type="match status" value="1"/>
</dbReference>
<evidence type="ECO:0008006" key="3">
    <source>
        <dbReference type="Google" id="ProtNLM"/>
    </source>
</evidence>
<keyword evidence="2" id="KW-1185">Reference proteome</keyword>
<proteinExistence type="predicted"/>
<reference evidence="1" key="1">
    <citation type="submission" date="2022-03" db="EMBL/GenBank/DDBJ databases">
        <authorList>
            <person name="Martin C."/>
        </authorList>
    </citation>
    <scope>NUCLEOTIDE SEQUENCE</scope>
</reference>
<protein>
    <recommendedName>
        <fullName evidence="3">Tenascin-X</fullName>
    </recommendedName>
</protein>
<dbReference type="PANTHER" id="PTHR33459:SF7">
    <property type="entry name" value="DD-GDCA PROTEIN"/>
    <property type="match status" value="1"/>
</dbReference>